<dbReference type="Proteomes" id="UP000002630">
    <property type="component" value="Linkage Group LG15"/>
</dbReference>
<proteinExistence type="predicted"/>
<keyword evidence="3" id="KW-1185">Reference proteome</keyword>
<dbReference type="EMBL" id="FN649740">
    <property type="protein sequence ID" value="CBN76996.1"/>
    <property type="molecule type" value="Genomic_DNA"/>
</dbReference>
<dbReference type="InParanoid" id="D8LJB2"/>
<feature type="compositionally biased region" description="Polar residues" evidence="1">
    <location>
        <begin position="357"/>
        <end position="366"/>
    </location>
</feature>
<feature type="compositionally biased region" description="Pro residues" evidence="1">
    <location>
        <begin position="428"/>
        <end position="440"/>
    </location>
</feature>
<evidence type="ECO:0000256" key="1">
    <source>
        <dbReference type="SAM" id="MobiDB-lite"/>
    </source>
</evidence>
<feature type="compositionally biased region" description="Basic and acidic residues" evidence="1">
    <location>
        <begin position="754"/>
        <end position="764"/>
    </location>
</feature>
<reference evidence="2 3" key="1">
    <citation type="journal article" date="2010" name="Nature">
        <title>The Ectocarpus genome and the independent evolution of multicellularity in brown algae.</title>
        <authorList>
            <person name="Cock J.M."/>
            <person name="Sterck L."/>
            <person name="Rouze P."/>
            <person name="Scornet D."/>
            <person name="Allen A.E."/>
            <person name="Amoutzias G."/>
            <person name="Anthouard V."/>
            <person name="Artiguenave F."/>
            <person name="Aury J.M."/>
            <person name="Badger J.H."/>
            <person name="Beszteri B."/>
            <person name="Billiau K."/>
            <person name="Bonnet E."/>
            <person name="Bothwell J.H."/>
            <person name="Bowler C."/>
            <person name="Boyen C."/>
            <person name="Brownlee C."/>
            <person name="Carrano C.J."/>
            <person name="Charrier B."/>
            <person name="Cho G.Y."/>
            <person name="Coelho S.M."/>
            <person name="Collen J."/>
            <person name="Corre E."/>
            <person name="Da Silva C."/>
            <person name="Delage L."/>
            <person name="Delaroque N."/>
            <person name="Dittami S.M."/>
            <person name="Doulbeau S."/>
            <person name="Elias M."/>
            <person name="Farnham G."/>
            <person name="Gachon C.M."/>
            <person name="Gschloessl B."/>
            <person name="Heesch S."/>
            <person name="Jabbari K."/>
            <person name="Jubin C."/>
            <person name="Kawai H."/>
            <person name="Kimura K."/>
            <person name="Kloareg B."/>
            <person name="Kupper F.C."/>
            <person name="Lang D."/>
            <person name="Le Bail A."/>
            <person name="Leblanc C."/>
            <person name="Lerouge P."/>
            <person name="Lohr M."/>
            <person name="Lopez P.J."/>
            <person name="Martens C."/>
            <person name="Maumus F."/>
            <person name="Michel G."/>
            <person name="Miranda-Saavedra D."/>
            <person name="Morales J."/>
            <person name="Moreau H."/>
            <person name="Motomura T."/>
            <person name="Nagasato C."/>
            <person name="Napoli C.A."/>
            <person name="Nelson D.R."/>
            <person name="Nyvall-Collen P."/>
            <person name="Peters A.F."/>
            <person name="Pommier C."/>
            <person name="Potin P."/>
            <person name="Poulain J."/>
            <person name="Quesneville H."/>
            <person name="Read B."/>
            <person name="Rensing S.A."/>
            <person name="Ritter A."/>
            <person name="Rousvoal S."/>
            <person name="Samanta M."/>
            <person name="Samson G."/>
            <person name="Schroeder D.C."/>
            <person name="Segurens B."/>
            <person name="Strittmatter M."/>
            <person name="Tonon T."/>
            <person name="Tregear J.W."/>
            <person name="Valentin K."/>
            <person name="von Dassow P."/>
            <person name="Yamagishi T."/>
            <person name="Van de Peer Y."/>
            <person name="Wincker P."/>
        </authorList>
    </citation>
    <scope>NUCLEOTIDE SEQUENCE [LARGE SCALE GENOMIC DNA]</scope>
    <source>
        <strain evidence="3">Ec32 / CCAP1310/4</strain>
    </source>
</reference>
<feature type="region of interest" description="Disordered" evidence="1">
    <location>
        <begin position="677"/>
        <end position="702"/>
    </location>
</feature>
<dbReference type="OrthoDB" id="10434096at2759"/>
<accession>D8LJB2</accession>
<feature type="region of interest" description="Disordered" evidence="1">
    <location>
        <begin position="119"/>
        <end position="149"/>
    </location>
</feature>
<evidence type="ECO:0000313" key="3">
    <source>
        <dbReference type="Proteomes" id="UP000002630"/>
    </source>
</evidence>
<feature type="region of interest" description="Disordered" evidence="1">
    <location>
        <begin position="754"/>
        <end position="776"/>
    </location>
</feature>
<dbReference type="EMBL" id="FN648420">
    <property type="protein sequence ID" value="CBN76996.1"/>
    <property type="molecule type" value="Genomic_DNA"/>
</dbReference>
<feature type="compositionally biased region" description="Low complexity" evidence="1">
    <location>
        <begin position="441"/>
        <end position="456"/>
    </location>
</feature>
<feature type="region of interest" description="Disordered" evidence="1">
    <location>
        <begin position="424"/>
        <end position="468"/>
    </location>
</feature>
<dbReference type="AlphaFoldDB" id="D8LJB2"/>
<organism evidence="2 3">
    <name type="scientific">Ectocarpus siliculosus</name>
    <name type="common">Brown alga</name>
    <name type="synonym">Conferva siliculosa</name>
    <dbReference type="NCBI Taxonomy" id="2880"/>
    <lineage>
        <taxon>Eukaryota</taxon>
        <taxon>Sar</taxon>
        <taxon>Stramenopiles</taxon>
        <taxon>Ochrophyta</taxon>
        <taxon>PX clade</taxon>
        <taxon>Phaeophyceae</taxon>
        <taxon>Ectocarpales</taxon>
        <taxon>Ectocarpaceae</taxon>
        <taxon>Ectocarpus</taxon>
    </lineage>
</organism>
<name>D8LJB2_ECTSI</name>
<evidence type="ECO:0000313" key="2">
    <source>
        <dbReference type="EMBL" id="CBN76996.1"/>
    </source>
</evidence>
<protein>
    <submittedName>
        <fullName evidence="2">Uncharacterized protein</fullName>
    </submittedName>
</protein>
<feature type="compositionally biased region" description="Gly residues" evidence="1">
    <location>
        <begin position="692"/>
        <end position="702"/>
    </location>
</feature>
<feature type="compositionally biased region" description="Basic and acidic residues" evidence="1">
    <location>
        <begin position="457"/>
        <end position="467"/>
    </location>
</feature>
<sequence length="1059" mass="109140">MATKIQAPCWADGLACPSLRGLDPAKLARDLVSRSAASVASAGGKGGGVSVATVDEVFALVQLGLDDRQPTPAAAEAGITHNSPEAEKAFRSALAPGALGLVPKLAAALQHRDGHLATDGCGGGGVGGAESAARDQEQQPVSRSGRGQRDAVVLAAGHLTAMEQLVTRQNNTPALLMAHNALAKLLKNNWPWLVGGVVDAPRLLSRLCEIYRDGLDQLKIALAQADAKHAASGEEHSCVNRSAGGGAGDTAHLKKFGKLLATFGTRMACLLRHLGPECPPRERRAAFRLYAKATASVYPGLLASLRARDFVGDDAATAGGVAGCIIYPKAVEAFVSTTDEPPCCQSGVSATGRGENGSRSPPTSSRKVGPLVDAGGSSCAAFSSAGGVAERERNLRPSCRCYEGTTTGPLSGRRHDPWEALEALRPTPNRPTPNRPPPIADPSRTSSRSSDASAATDDSRDAVHEPESSVDPLGAVLLLCEFLRRGYGTAPAAGGARGPRREACCAWVLDHLAALFPGWVDSAAGGGGGQGGAAAALTGEVSATLGVFVCRRAMDGEFQEAQVQLIEGCSCHPHPVCREVWVGALKVFLGRCDSAAQEACIQSLTNAALDPRVSRRCRRRLGRALAAVCVAMTTGVPLADSGSPTGGPSASAAVPLLLPRARAGLFQACLSRLRGEQLDEDSSGDSSIRASGGRGGGGGGGGSGGACALDLLRALPSWRSFSGVNGGGHDDEELTAASASFARTSATTADLLRSEAARGVRGEHSPGSSLRQREEEDNLVAGARFLAARPQQERKQAAGAEVDMGGEAEGGLGAAAREVARELGGMLTSSGLSGGLSERALSAITRLVAREDPDRLPQLCSVVAREAVDGRVGGEAVLALAEGLSSVGQRQPLPSKGRAGNIGFNRLEECPPRWVRGTLRFSLVARRHGSHGNAVARCVDPSITALLPRQIPEHRLAAFKGRLGRRTVYLDGGGPIKLEEIRERGLAETRVLSAAAVALAAKRGTTESEGQTRQIVLKEGGDLSALAGLLANTVTGIRLLSEREGGGVCLTLKGGAWPV</sequence>
<gene>
    <name evidence="2" type="ORF">Esi_0024_0179</name>
</gene>
<feature type="region of interest" description="Disordered" evidence="1">
    <location>
        <begin position="345"/>
        <end position="371"/>
    </location>
</feature>